<evidence type="ECO:0000313" key="7">
    <source>
        <dbReference type="Proteomes" id="UP001611548"/>
    </source>
</evidence>
<dbReference type="PANTHER" id="PTHR31885">
    <property type="entry name" value="GH04784P"/>
    <property type="match status" value="1"/>
</dbReference>
<accession>A0ABW7V050</accession>
<proteinExistence type="inferred from homology"/>
<sequence length="251" mass="25411">MTSRVSGGRFAGLGALPDGVRGRAGTIRPPARTGRTGRGTLAAFAALAATDLLAVAAKPRGPLRAAKPLLMPALAAHVEARRGETPKALLAGLAFATAGDTALLFDAYEPAFLAGMAAFLGTQVSYTTGCARDGDALRAIVRNPWPAAGCLAAWAAASALLLPTLERRLRLPVAGYGLALAAMGASAFAVGGKVGAGAAAFLASDLLIGLQAAGRRLPSREAHEVLIMAGYLTGQYLIATGWPERNEGPAS</sequence>
<dbReference type="InterPro" id="IPR012506">
    <property type="entry name" value="TMEM86B-like"/>
</dbReference>
<evidence type="ECO:0000256" key="2">
    <source>
        <dbReference type="ARBA" id="ARBA00007375"/>
    </source>
</evidence>
<dbReference type="Pfam" id="PF07947">
    <property type="entry name" value="YhhN"/>
    <property type="match status" value="1"/>
</dbReference>
<evidence type="ECO:0000256" key="3">
    <source>
        <dbReference type="ARBA" id="ARBA00022692"/>
    </source>
</evidence>
<dbReference type="EMBL" id="JBIRWE010000013">
    <property type="protein sequence ID" value="MFI1967047.1"/>
    <property type="molecule type" value="Genomic_DNA"/>
</dbReference>
<keyword evidence="7" id="KW-1185">Reference proteome</keyword>
<keyword evidence="5" id="KW-0472">Membrane</keyword>
<dbReference type="Proteomes" id="UP001611548">
    <property type="component" value="Unassembled WGS sequence"/>
</dbReference>
<dbReference type="RefSeq" id="WP_398719405.1">
    <property type="nucleotide sequence ID" value="NZ_JBIRWE010000013.1"/>
</dbReference>
<evidence type="ECO:0000256" key="4">
    <source>
        <dbReference type="ARBA" id="ARBA00022989"/>
    </source>
</evidence>
<evidence type="ECO:0000256" key="1">
    <source>
        <dbReference type="ARBA" id="ARBA00004141"/>
    </source>
</evidence>
<name>A0ABW7V050_9ACTN</name>
<comment type="caution">
    <text evidence="6">The sequence shown here is derived from an EMBL/GenBank/DDBJ whole genome shotgun (WGS) entry which is preliminary data.</text>
</comment>
<comment type="subcellular location">
    <subcellularLocation>
        <location evidence="1">Membrane</location>
        <topology evidence="1">Multi-pass membrane protein</topology>
    </subcellularLocation>
</comment>
<evidence type="ECO:0000256" key="5">
    <source>
        <dbReference type="ARBA" id="ARBA00023136"/>
    </source>
</evidence>
<gene>
    <name evidence="6" type="ORF">ACH429_23520</name>
</gene>
<keyword evidence="3" id="KW-0812">Transmembrane</keyword>
<keyword evidence="4" id="KW-1133">Transmembrane helix</keyword>
<dbReference type="PANTHER" id="PTHR31885:SF6">
    <property type="entry name" value="GH04784P"/>
    <property type="match status" value="1"/>
</dbReference>
<comment type="similarity">
    <text evidence="2">Belongs to the TMEM86 family.</text>
</comment>
<organism evidence="6 7">
    <name type="scientific">Streptomyces pathocidini</name>
    <dbReference type="NCBI Taxonomy" id="1650571"/>
    <lineage>
        <taxon>Bacteria</taxon>
        <taxon>Bacillati</taxon>
        <taxon>Actinomycetota</taxon>
        <taxon>Actinomycetes</taxon>
        <taxon>Kitasatosporales</taxon>
        <taxon>Streptomycetaceae</taxon>
        <taxon>Streptomyces</taxon>
    </lineage>
</organism>
<reference evidence="6 7" key="1">
    <citation type="submission" date="2024-10" db="EMBL/GenBank/DDBJ databases">
        <title>The Natural Products Discovery Center: Release of the First 8490 Sequenced Strains for Exploring Actinobacteria Biosynthetic Diversity.</title>
        <authorList>
            <person name="Kalkreuter E."/>
            <person name="Kautsar S.A."/>
            <person name="Yang D."/>
            <person name="Bader C.D."/>
            <person name="Teijaro C.N."/>
            <person name="Fluegel L."/>
            <person name="Davis C.M."/>
            <person name="Simpson J.R."/>
            <person name="Lauterbach L."/>
            <person name="Steele A.D."/>
            <person name="Gui C."/>
            <person name="Meng S."/>
            <person name="Li G."/>
            <person name="Viehrig K."/>
            <person name="Ye F."/>
            <person name="Su P."/>
            <person name="Kiefer A.F."/>
            <person name="Nichols A."/>
            <person name="Cepeda A.J."/>
            <person name="Yan W."/>
            <person name="Fan B."/>
            <person name="Jiang Y."/>
            <person name="Adhikari A."/>
            <person name="Zheng C.-J."/>
            <person name="Schuster L."/>
            <person name="Cowan T.M."/>
            <person name="Smanski M.J."/>
            <person name="Chevrette M.G."/>
            <person name="De Carvalho L.P.S."/>
            <person name="Shen B."/>
        </authorList>
    </citation>
    <scope>NUCLEOTIDE SEQUENCE [LARGE SCALE GENOMIC DNA]</scope>
    <source>
        <strain evidence="6 7">NPDC020327</strain>
    </source>
</reference>
<evidence type="ECO:0000313" key="6">
    <source>
        <dbReference type="EMBL" id="MFI1967047.1"/>
    </source>
</evidence>
<protein>
    <submittedName>
        <fullName evidence="6">Lysoplasmalogenase family protein</fullName>
    </submittedName>
</protein>